<organism evidence="1 2">
    <name type="scientific">Rhizophagus irregularis</name>
    <dbReference type="NCBI Taxonomy" id="588596"/>
    <lineage>
        <taxon>Eukaryota</taxon>
        <taxon>Fungi</taxon>
        <taxon>Fungi incertae sedis</taxon>
        <taxon>Mucoromycota</taxon>
        <taxon>Glomeromycotina</taxon>
        <taxon>Glomeromycetes</taxon>
        <taxon>Glomerales</taxon>
        <taxon>Glomeraceae</taxon>
        <taxon>Rhizophagus</taxon>
    </lineage>
</organism>
<reference evidence="1 2" key="1">
    <citation type="submission" date="2015-10" db="EMBL/GenBank/DDBJ databases">
        <title>Genome analyses suggest a sexual origin of heterokaryosis in a supposedly ancient asexual fungus.</title>
        <authorList>
            <person name="Ropars J."/>
            <person name="Sedzielewska K."/>
            <person name="Noel J."/>
            <person name="Charron P."/>
            <person name="Farinelli L."/>
            <person name="Marton T."/>
            <person name="Kruger M."/>
            <person name="Pelin A."/>
            <person name="Brachmann A."/>
            <person name="Corradi N."/>
        </authorList>
    </citation>
    <scope>NUCLEOTIDE SEQUENCE [LARGE SCALE GENOMIC DNA]</scope>
    <source>
        <strain evidence="1 2">A4</strain>
    </source>
</reference>
<name>A0A2I1H1L6_9GLOM</name>
<keyword evidence="2" id="KW-1185">Reference proteome</keyword>
<sequence length="158" mass="18337">MNVDLEIGSLQISVRKNFFKLRDFQLNGRYKEASNLKIKLKTTLDEVDKHIEEVKRYLPLLDKGRYGEASIFNCVEHSINTYGHESMYWNHPIRNSADQTSQLWFVCRMIIFKVGVCEWIGIGSLSSQILDDMIGIIFEFLFLGRLLGLEGLELDVFL</sequence>
<dbReference type="Proteomes" id="UP000234323">
    <property type="component" value="Unassembled WGS sequence"/>
</dbReference>
<dbReference type="EMBL" id="LLXI01001260">
    <property type="protein sequence ID" value="PKY52747.1"/>
    <property type="molecule type" value="Genomic_DNA"/>
</dbReference>
<protein>
    <submittedName>
        <fullName evidence="1">Uncharacterized protein</fullName>
    </submittedName>
</protein>
<evidence type="ECO:0000313" key="1">
    <source>
        <dbReference type="EMBL" id="PKY52747.1"/>
    </source>
</evidence>
<gene>
    <name evidence="1" type="ORF">RhiirA4_470573</name>
</gene>
<evidence type="ECO:0000313" key="2">
    <source>
        <dbReference type="Proteomes" id="UP000234323"/>
    </source>
</evidence>
<proteinExistence type="predicted"/>
<dbReference type="AlphaFoldDB" id="A0A2I1H1L6"/>
<accession>A0A2I1H1L6</accession>
<comment type="caution">
    <text evidence="1">The sequence shown here is derived from an EMBL/GenBank/DDBJ whole genome shotgun (WGS) entry which is preliminary data.</text>
</comment>